<organism evidence="2 3">
    <name type="scientific">Thioalkalicoccus limnaeus</name>
    <dbReference type="NCBI Taxonomy" id="120681"/>
    <lineage>
        <taxon>Bacteria</taxon>
        <taxon>Pseudomonadati</taxon>
        <taxon>Pseudomonadota</taxon>
        <taxon>Gammaproteobacteria</taxon>
        <taxon>Chromatiales</taxon>
        <taxon>Chromatiaceae</taxon>
        <taxon>Thioalkalicoccus</taxon>
    </lineage>
</organism>
<comment type="caution">
    <text evidence="2">The sequence shown here is derived from an EMBL/GenBank/DDBJ whole genome shotgun (WGS) entry which is preliminary data.</text>
</comment>
<dbReference type="Pfam" id="PF05114">
    <property type="entry name" value="MbnB_TglH_ChrH"/>
    <property type="match status" value="1"/>
</dbReference>
<evidence type="ECO:0000313" key="3">
    <source>
        <dbReference type="Proteomes" id="UP001564408"/>
    </source>
</evidence>
<gene>
    <name evidence="2" type="ORF">ABC977_05390</name>
</gene>
<dbReference type="InterPro" id="IPR036237">
    <property type="entry name" value="Xyl_isomerase-like_sf"/>
</dbReference>
<dbReference type="NCBIfam" id="NF003818">
    <property type="entry name" value="PRK05409.1"/>
    <property type="match status" value="1"/>
</dbReference>
<dbReference type="HAMAP" id="MF_00697">
    <property type="entry name" value="UPF0276"/>
    <property type="match status" value="1"/>
</dbReference>
<keyword evidence="3" id="KW-1185">Reference proteome</keyword>
<dbReference type="SUPFAM" id="SSF51658">
    <property type="entry name" value="Xylose isomerase-like"/>
    <property type="match status" value="1"/>
</dbReference>
<dbReference type="PANTHER" id="PTHR42194">
    <property type="entry name" value="UPF0276 PROTEIN HI_1600"/>
    <property type="match status" value="1"/>
</dbReference>
<comment type="similarity">
    <text evidence="1">Belongs to the UPF0276 family.</text>
</comment>
<dbReference type="InterPro" id="IPR007801">
    <property type="entry name" value="MbnB/TglH/ChrH"/>
</dbReference>
<sequence>MSHRCGSVHGAGLGLRRAFLDAVAERPPEIVGFYEVAPENWIGVGGRKAHRLRVLTERHPFVCHGLSLSIGGPEPLDLDLVRQIKRFLDSHGIDDYTEHLSYCSDDGHLYDLLPIPFTDEAVRHVAGRVRQVQEILERRIALENVSYYAAPGRQMTEIAFVNAVLEEADCDLLLDINNIYVNGINHGYDPESFLAALPGERIRYGHVAGHYEEAPDLRVDTHGADVIDPVWALLGRAYEWFGVFPTLLERDFNIPPLEQLLREVEKIRRLQAVYRVAAPTGLAGA</sequence>
<name>A0ABV4BC35_9GAMM</name>
<dbReference type="PANTHER" id="PTHR42194:SF1">
    <property type="entry name" value="UPF0276 PROTEIN HI_1600"/>
    <property type="match status" value="1"/>
</dbReference>
<dbReference type="Proteomes" id="UP001564408">
    <property type="component" value="Unassembled WGS sequence"/>
</dbReference>
<proteinExistence type="inferred from homology"/>
<dbReference type="EMBL" id="JBDKXB010000004">
    <property type="protein sequence ID" value="MEY6431842.1"/>
    <property type="molecule type" value="Genomic_DNA"/>
</dbReference>
<evidence type="ECO:0000256" key="1">
    <source>
        <dbReference type="HAMAP-Rule" id="MF_00697"/>
    </source>
</evidence>
<reference evidence="2 3" key="1">
    <citation type="submission" date="2024-05" db="EMBL/GenBank/DDBJ databases">
        <title>Genome Sequence and Characterization of the New Strain Purple Sulfur Bacterium of Genus Thioalkalicoccus.</title>
        <authorList>
            <person name="Bryantseva I.A."/>
            <person name="Kyndt J.A."/>
            <person name="Imhoff J.F."/>
        </authorList>
    </citation>
    <scope>NUCLEOTIDE SEQUENCE [LARGE SCALE GENOMIC DNA]</scope>
    <source>
        <strain evidence="2 3">Um2</strain>
    </source>
</reference>
<evidence type="ECO:0000313" key="2">
    <source>
        <dbReference type="EMBL" id="MEY6431842.1"/>
    </source>
</evidence>
<protein>
    <recommendedName>
        <fullName evidence="1">UPF0276 protein ABC977_05390</fullName>
    </recommendedName>
</protein>
<accession>A0ABV4BC35</accession>
<dbReference type="Gene3D" id="3.20.20.150">
    <property type="entry name" value="Divalent-metal-dependent TIM barrel enzymes"/>
    <property type="match status" value="1"/>
</dbReference>